<dbReference type="RefSeq" id="WP_033674888.1">
    <property type="nucleotide sequence ID" value="NZ_JOTM01000010.1"/>
</dbReference>
<keyword evidence="2" id="KW-1185">Reference proteome</keyword>
<dbReference type="OrthoDB" id="2455520at2"/>
<comment type="caution">
    <text evidence="1">The sequence shown here is derived from an EMBL/GenBank/DDBJ whole genome shotgun (WGS) entry which is preliminary data.</text>
</comment>
<dbReference type="AlphaFoldDB" id="A0A073KC54"/>
<protein>
    <recommendedName>
        <fullName evidence="3">Helix-turn-helix domain containing protein</fullName>
    </recommendedName>
</protein>
<accession>A0A073KC54</accession>
<evidence type="ECO:0000313" key="2">
    <source>
        <dbReference type="Proteomes" id="UP000027778"/>
    </source>
</evidence>
<name>A0A073KC54_9BACI</name>
<evidence type="ECO:0000313" key="1">
    <source>
        <dbReference type="EMBL" id="KEK24032.1"/>
    </source>
</evidence>
<reference evidence="1 2" key="1">
    <citation type="submission" date="2014-06" db="EMBL/GenBank/DDBJ databases">
        <title>Draft genome sequence of Bacillus gaemokensis JCM 15801 (MCCC 1A00707).</title>
        <authorList>
            <person name="Lai Q."/>
            <person name="Liu Y."/>
            <person name="Shao Z."/>
        </authorList>
    </citation>
    <scope>NUCLEOTIDE SEQUENCE [LARGE SCALE GENOMIC DNA]</scope>
    <source>
        <strain evidence="1 2">JCM 15801</strain>
    </source>
</reference>
<organism evidence="1 2">
    <name type="scientific">Bacillus gaemokensis</name>
    <dbReference type="NCBI Taxonomy" id="574375"/>
    <lineage>
        <taxon>Bacteria</taxon>
        <taxon>Bacillati</taxon>
        <taxon>Bacillota</taxon>
        <taxon>Bacilli</taxon>
        <taxon>Bacillales</taxon>
        <taxon>Bacillaceae</taxon>
        <taxon>Bacillus</taxon>
        <taxon>Bacillus cereus group</taxon>
    </lineage>
</organism>
<dbReference type="EMBL" id="JOTM01000010">
    <property type="protein sequence ID" value="KEK24032.1"/>
    <property type="molecule type" value="Genomic_DNA"/>
</dbReference>
<dbReference type="Proteomes" id="UP000027778">
    <property type="component" value="Unassembled WGS sequence"/>
</dbReference>
<sequence length="87" mass="10365">MGVVRKHEFMKESRLKIYIALEDANFIWDERDVFRFRDFREMWSLGMSLPDMAKALRRHQAEVALLVIDQADKYKIENRSMGLGICQ</sequence>
<evidence type="ECO:0008006" key="3">
    <source>
        <dbReference type="Google" id="ProtNLM"/>
    </source>
</evidence>
<proteinExistence type="predicted"/>
<gene>
    <name evidence="1" type="ORF">BAGA_04835</name>
</gene>